<dbReference type="AlphaFoldDB" id="A0A1B7TDI0"/>
<gene>
    <name evidence="2" type="ORF">HANVADRAFT_52807</name>
</gene>
<evidence type="ECO:0000313" key="2">
    <source>
        <dbReference type="EMBL" id="OBA26768.1"/>
    </source>
</evidence>
<keyword evidence="3" id="KW-1185">Reference proteome</keyword>
<comment type="caution">
    <text evidence="2">The sequence shown here is derived from an EMBL/GenBank/DDBJ whole genome shotgun (WGS) entry which is preliminary data.</text>
</comment>
<dbReference type="OrthoDB" id="3972562at2759"/>
<dbReference type="Proteomes" id="UP000092321">
    <property type="component" value="Unassembled WGS sequence"/>
</dbReference>
<feature type="compositionally biased region" description="Acidic residues" evidence="1">
    <location>
        <begin position="353"/>
        <end position="362"/>
    </location>
</feature>
<feature type="region of interest" description="Disordered" evidence="1">
    <location>
        <begin position="52"/>
        <end position="73"/>
    </location>
</feature>
<reference evidence="3" key="1">
    <citation type="journal article" date="2016" name="Proc. Natl. Acad. Sci. U.S.A.">
        <title>Comparative genomics of biotechnologically important yeasts.</title>
        <authorList>
            <person name="Riley R."/>
            <person name="Haridas S."/>
            <person name="Wolfe K.H."/>
            <person name="Lopes M.R."/>
            <person name="Hittinger C.T."/>
            <person name="Goeker M."/>
            <person name="Salamov A.A."/>
            <person name="Wisecaver J.H."/>
            <person name="Long T.M."/>
            <person name="Calvey C.H."/>
            <person name="Aerts A.L."/>
            <person name="Barry K.W."/>
            <person name="Choi C."/>
            <person name="Clum A."/>
            <person name="Coughlan A.Y."/>
            <person name="Deshpande S."/>
            <person name="Douglass A.P."/>
            <person name="Hanson S.J."/>
            <person name="Klenk H.-P."/>
            <person name="LaButti K.M."/>
            <person name="Lapidus A."/>
            <person name="Lindquist E.A."/>
            <person name="Lipzen A.M."/>
            <person name="Meier-Kolthoff J.P."/>
            <person name="Ohm R.A."/>
            <person name="Otillar R.P."/>
            <person name="Pangilinan J.L."/>
            <person name="Peng Y."/>
            <person name="Rokas A."/>
            <person name="Rosa C.A."/>
            <person name="Scheuner C."/>
            <person name="Sibirny A.A."/>
            <person name="Slot J.C."/>
            <person name="Stielow J.B."/>
            <person name="Sun H."/>
            <person name="Kurtzman C.P."/>
            <person name="Blackwell M."/>
            <person name="Grigoriev I.V."/>
            <person name="Jeffries T.W."/>
        </authorList>
    </citation>
    <scope>NUCLEOTIDE SEQUENCE [LARGE SCALE GENOMIC DNA]</scope>
    <source>
        <strain evidence="3">NRRL Y-1626</strain>
    </source>
</reference>
<protein>
    <submittedName>
        <fullName evidence="2">Uncharacterized protein</fullName>
    </submittedName>
</protein>
<feature type="region of interest" description="Disordered" evidence="1">
    <location>
        <begin position="1"/>
        <end position="20"/>
    </location>
</feature>
<sequence length="864" mass="98205">MTENNQNKGHEENDYSNQRPITPLHQIELGIFDDSVYNTFLKSWNNDIKTPTQAKNIQNETNENETDNNKLNPKTFVTPTKVFNYNNQPLSSSCDNSNPTTSSAMTNGLIDNKIDSVLSLHSMVNKETNIQPNTDIDDINIEYFNQKISTVEPKILSSSNPKENFITVPINKTVSNNNINSGSRRNSTSRFSLQSMHYNVSTSPKMMKSFSMNSISNYSSLSETNEPKDLVASQFDNEENANKGSSSKSSLSVINPVLSYNSVAQNEKNNNMVSKNKNSIYKQFKKFNWRELTPVKPKFSSNLQTSIDGRSSSFSCENLLTTPLLNADRQNNKSSGSQAISFDNANIENAFDDDEEEEEEYGDLNSPYDVDDNRFGENMISADVFSKRNWNPRSSFASSIDFSNNINMDGSEGGLLNAVNLERKFSLSNPSQLGKEDYKQMNNGCNTTTRGYNSNTYSSSDENGGSTIGGQHFPLGTIPNAPPPLLLKQRFSAPTIPKKKMFKQRSSFISQKKYDIVLVIPYTNDNFAQCLGICNCLKNAQQYESKYNFNWKLTLTYVSSTQEELLIDDICFNLKIGKDDAKILLEMLQSSNKTESIEMINKKFPFLSTLSIDKTNNPKVKLLKLAKDNFLSGENRDSVDSNIESEAGTIVAQSFQQQQYDQRDESILSNATTVVSLNEFKERDTPLGETRNLNQEISKQLTIPYLPVVEGKSYAPKSLIVFLYNYKHFNENNSLTDYLHSMQKLFTEKEDLFLKLWKHALREIDNDSGIYHEYNVKHSLEGSNICKFTFYKPSNDLQIVMDEYFTAYNKEKFDAFSLNDCFINKESDRDVRMESNSSRRRSSFVETYNILSNIFNGEKKDIIL</sequence>
<organism evidence="2 3">
    <name type="scientific">Hanseniaspora valbyensis NRRL Y-1626</name>
    <dbReference type="NCBI Taxonomy" id="766949"/>
    <lineage>
        <taxon>Eukaryota</taxon>
        <taxon>Fungi</taxon>
        <taxon>Dikarya</taxon>
        <taxon>Ascomycota</taxon>
        <taxon>Saccharomycotina</taxon>
        <taxon>Saccharomycetes</taxon>
        <taxon>Saccharomycodales</taxon>
        <taxon>Saccharomycodaceae</taxon>
        <taxon>Hanseniaspora</taxon>
    </lineage>
</organism>
<proteinExistence type="predicted"/>
<accession>A0A1B7TDI0</accession>
<name>A0A1B7TDI0_9ASCO</name>
<feature type="region of interest" description="Disordered" evidence="1">
    <location>
        <begin position="353"/>
        <end position="372"/>
    </location>
</feature>
<evidence type="ECO:0000313" key="3">
    <source>
        <dbReference type="Proteomes" id="UP000092321"/>
    </source>
</evidence>
<dbReference type="EMBL" id="LXPE01000013">
    <property type="protein sequence ID" value="OBA26768.1"/>
    <property type="molecule type" value="Genomic_DNA"/>
</dbReference>
<evidence type="ECO:0000256" key="1">
    <source>
        <dbReference type="SAM" id="MobiDB-lite"/>
    </source>
</evidence>